<reference evidence="2 3" key="1">
    <citation type="journal article" date="2019" name="Nat. Microbiol.">
        <title>Mediterranean grassland soil C-N compound turnover is dependent on rainfall and depth, and is mediated by genomically divergent microorganisms.</title>
        <authorList>
            <person name="Diamond S."/>
            <person name="Andeer P.F."/>
            <person name="Li Z."/>
            <person name="Crits-Christoph A."/>
            <person name="Burstein D."/>
            <person name="Anantharaman K."/>
            <person name="Lane K.R."/>
            <person name="Thomas B.C."/>
            <person name="Pan C."/>
            <person name="Northen T.R."/>
            <person name="Banfield J.F."/>
        </authorList>
    </citation>
    <scope>NUCLEOTIDE SEQUENCE [LARGE SCALE GENOMIC DNA]</scope>
    <source>
        <strain evidence="2">WS_8</strain>
    </source>
</reference>
<dbReference type="GO" id="GO:0003677">
    <property type="term" value="F:DNA binding"/>
    <property type="evidence" value="ECO:0007669"/>
    <property type="project" value="InterPro"/>
</dbReference>
<evidence type="ECO:0000313" key="2">
    <source>
        <dbReference type="EMBL" id="TMQ62384.1"/>
    </source>
</evidence>
<dbReference type="Proteomes" id="UP000316609">
    <property type="component" value="Unassembled WGS sequence"/>
</dbReference>
<evidence type="ECO:0000313" key="3">
    <source>
        <dbReference type="Proteomes" id="UP000316609"/>
    </source>
</evidence>
<proteinExistence type="predicted"/>
<evidence type="ECO:0000256" key="1">
    <source>
        <dbReference type="ARBA" id="ARBA00023172"/>
    </source>
</evidence>
<sequence>MQAVQRERGKIIPWVFHRDGERLGDFKTAWKNAYVAAGLPGKRIHDLRRTAVRNLVRAGVSEKVAMTFIPGSPNGTWRLISSWVRSTRAAC</sequence>
<name>A0A538TFK8_UNCEI</name>
<dbReference type="SUPFAM" id="SSF56349">
    <property type="entry name" value="DNA breaking-rejoining enzymes"/>
    <property type="match status" value="1"/>
</dbReference>
<organism evidence="2 3">
    <name type="scientific">Eiseniibacteriota bacterium</name>
    <dbReference type="NCBI Taxonomy" id="2212470"/>
    <lineage>
        <taxon>Bacteria</taxon>
        <taxon>Candidatus Eiseniibacteriota</taxon>
    </lineage>
</organism>
<comment type="caution">
    <text evidence="2">The sequence shown here is derived from an EMBL/GenBank/DDBJ whole genome shotgun (WGS) entry which is preliminary data.</text>
</comment>
<accession>A0A538TFK8</accession>
<dbReference type="GO" id="GO:0015074">
    <property type="term" value="P:DNA integration"/>
    <property type="evidence" value="ECO:0007669"/>
    <property type="project" value="InterPro"/>
</dbReference>
<dbReference type="Gene3D" id="1.10.443.10">
    <property type="entry name" value="Intergrase catalytic core"/>
    <property type="match status" value="1"/>
</dbReference>
<evidence type="ECO:0008006" key="4">
    <source>
        <dbReference type="Google" id="ProtNLM"/>
    </source>
</evidence>
<dbReference type="GO" id="GO:0006310">
    <property type="term" value="P:DNA recombination"/>
    <property type="evidence" value="ECO:0007669"/>
    <property type="project" value="UniProtKB-KW"/>
</dbReference>
<dbReference type="EMBL" id="VBOY01000141">
    <property type="protein sequence ID" value="TMQ62384.1"/>
    <property type="molecule type" value="Genomic_DNA"/>
</dbReference>
<dbReference type="InterPro" id="IPR013762">
    <property type="entry name" value="Integrase-like_cat_sf"/>
</dbReference>
<dbReference type="AlphaFoldDB" id="A0A538TFK8"/>
<gene>
    <name evidence="2" type="ORF">E6K78_11875</name>
</gene>
<keyword evidence="1" id="KW-0233">DNA recombination</keyword>
<protein>
    <recommendedName>
        <fullName evidence="4">Tyr recombinase domain-containing protein</fullName>
    </recommendedName>
</protein>
<dbReference type="InterPro" id="IPR011010">
    <property type="entry name" value="DNA_brk_join_enz"/>
</dbReference>